<dbReference type="Proteomes" id="UP000075455">
    <property type="component" value="Unassembled WGS sequence"/>
</dbReference>
<dbReference type="AlphaFoldDB" id="A0A150KWM3"/>
<accession>A0A150KWM3</accession>
<dbReference type="STRING" id="81408.B4119_0219"/>
<evidence type="ECO:0000313" key="2">
    <source>
        <dbReference type="Proteomes" id="UP000075455"/>
    </source>
</evidence>
<proteinExistence type="predicted"/>
<evidence type="ECO:0000313" key="1">
    <source>
        <dbReference type="EMBL" id="KYD04473.1"/>
    </source>
</evidence>
<sequence length="46" mass="5253">MISFITFLSLAEEEVLSLDDDENSPTARKEEPVGFFCEERISKSLE</sequence>
<gene>
    <name evidence="1" type="ORF">B4119_0219</name>
</gene>
<protein>
    <submittedName>
        <fullName evidence="1">Uncharacterized protein</fullName>
    </submittedName>
</protein>
<organism evidence="1 2">
    <name type="scientific">Saccharococcus caldoxylosilyticus</name>
    <dbReference type="NCBI Taxonomy" id="81408"/>
    <lineage>
        <taxon>Bacteria</taxon>
        <taxon>Bacillati</taxon>
        <taxon>Bacillota</taxon>
        <taxon>Bacilli</taxon>
        <taxon>Bacillales</taxon>
        <taxon>Anoxybacillaceae</taxon>
        <taxon>Saccharococcus</taxon>
    </lineage>
</organism>
<reference evidence="1 2" key="1">
    <citation type="submission" date="2016-01" db="EMBL/GenBank/DDBJ databases">
        <title>Draft Genome Sequences of Seven Thermophilic Sporeformers Isolated from Foods.</title>
        <authorList>
            <person name="Berendsen E.M."/>
            <person name="Wells-Bennik M.H."/>
            <person name="Krawcyk A.O."/>
            <person name="De Jong A."/>
            <person name="Holsappel S."/>
            <person name="Eijlander R.T."/>
            <person name="Kuipers O.P."/>
        </authorList>
    </citation>
    <scope>NUCLEOTIDE SEQUENCE [LARGE SCALE GENOMIC DNA]</scope>
    <source>
        <strain evidence="1 2">B4119</strain>
    </source>
</reference>
<dbReference type="EMBL" id="LQYS01000132">
    <property type="protein sequence ID" value="KYD04473.1"/>
    <property type="molecule type" value="Genomic_DNA"/>
</dbReference>
<comment type="caution">
    <text evidence="1">The sequence shown here is derived from an EMBL/GenBank/DDBJ whole genome shotgun (WGS) entry which is preliminary data.</text>
</comment>
<name>A0A150KWM3_9BACL</name>
<dbReference type="PATRIC" id="fig|81408.3.peg.2129"/>